<gene>
    <name evidence="1" type="ORF">SAMN04488691_105170</name>
</gene>
<dbReference type="Proteomes" id="UP000183894">
    <property type="component" value="Unassembled WGS sequence"/>
</dbReference>
<protein>
    <submittedName>
        <fullName evidence="1">Uncharacterized protein</fullName>
    </submittedName>
</protein>
<dbReference type="EMBL" id="FOAD01000005">
    <property type="protein sequence ID" value="SEL51844.1"/>
    <property type="molecule type" value="Genomic_DNA"/>
</dbReference>
<proteinExistence type="predicted"/>
<accession>A0A1H7QVV9</accession>
<dbReference type="OrthoDB" id="287403at2157"/>
<dbReference type="RefSeq" id="WP_074794428.1">
    <property type="nucleotide sequence ID" value="NZ_FOAD01000005.1"/>
</dbReference>
<evidence type="ECO:0000313" key="2">
    <source>
        <dbReference type="Proteomes" id="UP000183894"/>
    </source>
</evidence>
<reference evidence="1 2" key="1">
    <citation type="submission" date="2016-10" db="EMBL/GenBank/DDBJ databases">
        <authorList>
            <person name="de Groot N.N."/>
        </authorList>
    </citation>
    <scope>NUCLEOTIDE SEQUENCE [LARGE SCALE GENOMIC DNA]</scope>
    <source>
        <strain evidence="1 2">CDM_5</strain>
    </source>
</reference>
<name>A0A1H7QVV9_HALLR</name>
<dbReference type="AlphaFoldDB" id="A0A1H7QVV9"/>
<evidence type="ECO:0000313" key="1">
    <source>
        <dbReference type="EMBL" id="SEL51844.1"/>
    </source>
</evidence>
<organism evidence="1 2">
    <name type="scientific">Haloferax larsenii</name>
    <dbReference type="NCBI Taxonomy" id="302484"/>
    <lineage>
        <taxon>Archaea</taxon>
        <taxon>Methanobacteriati</taxon>
        <taxon>Methanobacteriota</taxon>
        <taxon>Stenosarchaea group</taxon>
        <taxon>Halobacteria</taxon>
        <taxon>Halobacteriales</taxon>
        <taxon>Haloferacaceae</taxon>
        <taxon>Haloferax</taxon>
    </lineage>
</organism>
<sequence>MDLDARVVEVLERRGPLHAAEVALILDSHLFTVEACCARLVAAGEITTTSCGVYDRVPDDEPE</sequence>